<name>A0A5C7AL07_9FLAO</name>
<evidence type="ECO:0000313" key="3">
    <source>
        <dbReference type="Proteomes" id="UP000321734"/>
    </source>
</evidence>
<organism evidence="2 3">
    <name type="scientific">Gelidibacter salicanalis</name>
    <dbReference type="NCBI Taxonomy" id="291193"/>
    <lineage>
        <taxon>Bacteria</taxon>
        <taxon>Pseudomonadati</taxon>
        <taxon>Bacteroidota</taxon>
        <taxon>Flavobacteriia</taxon>
        <taxon>Flavobacteriales</taxon>
        <taxon>Flavobacteriaceae</taxon>
        <taxon>Gelidibacter</taxon>
    </lineage>
</organism>
<proteinExistence type="predicted"/>
<keyword evidence="1" id="KW-1133">Transmembrane helix</keyword>
<dbReference type="RefSeq" id="WP_146892692.1">
    <property type="nucleotide sequence ID" value="NZ_VORX01000003.1"/>
</dbReference>
<sequence>MHISMNLVMILVSLLVIVPVVLFVLADKSGMSKNKKTFDAVAKANNVQFTTQDIWNNTCLGHQEHGNILLYINTQNPEPKIQKINLDEVRKCSITKITKDYTNGDKQYSELSRLDLEFSFISNRQPEVLTLFNAEDNFSQNQEQARAEKWLAFIEKQRNSKSKNVAA</sequence>
<evidence type="ECO:0000313" key="2">
    <source>
        <dbReference type="EMBL" id="TXE08594.1"/>
    </source>
</evidence>
<keyword evidence="3" id="KW-1185">Reference proteome</keyword>
<dbReference type="OrthoDB" id="1436593at2"/>
<reference evidence="2 3" key="1">
    <citation type="submission" date="2019-08" db="EMBL/GenBank/DDBJ databases">
        <title>Genome sequence of Gelidibacter salicanalis IC162T.</title>
        <authorList>
            <person name="Bowman J.P."/>
        </authorList>
    </citation>
    <scope>NUCLEOTIDE SEQUENCE [LARGE SCALE GENOMIC DNA]</scope>
    <source>
        <strain evidence="2 3">IC162</strain>
    </source>
</reference>
<accession>A0A5C7AL07</accession>
<evidence type="ECO:0000256" key="1">
    <source>
        <dbReference type="SAM" id="Phobius"/>
    </source>
</evidence>
<dbReference type="Proteomes" id="UP000321734">
    <property type="component" value="Unassembled WGS sequence"/>
</dbReference>
<dbReference type="EMBL" id="VORX01000003">
    <property type="protein sequence ID" value="TXE08594.1"/>
    <property type="molecule type" value="Genomic_DNA"/>
</dbReference>
<protein>
    <submittedName>
        <fullName evidence="2">Uncharacterized protein</fullName>
    </submittedName>
</protein>
<keyword evidence="1" id="KW-0812">Transmembrane</keyword>
<dbReference type="AlphaFoldDB" id="A0A5C7AL07"/>
<comment type="caution">
    <text evidence="2">The sequence shown here is derived from an EMBL/GenBank/DDBJ whole genome shotgun (WGS) entry which is preliminary data.</text>
</comment>
<keyword evidence="1" id="KW-0472">Membrane</keyword>
<feature type="transmembrane region" description="Helical" evidence="1">
    <location>
        <begin position="6"/>
        <end position="26"/>
    </location>
</feature>
<gene>
    <name evidence="2" type="ORF">ES711_08820</name>
</gene>